<evidence type="ECO:0000313" key="9">
    <source>
        <dbReference type="Proteomes" id="UP001501509"/>
    </source>
</evidence>
<evidence type="ECO:0000256" key="1">
    <source>
        <dbReference type="ARBA" id="ARBA00004196"/>
    </source>
</evidence>
<dbReference type="InterPro" id="IPR018313">
    <property type="entry name" value="SBP_3_CS"/>
</dbReference>
<keyword evidence="9" id="KW-1185">Reference proteome</keyword>
<protein>
    <recommendedName>
        <fullName evidence="10">ABC transporter substrate-binding protein</fullName>
    </recommendedName>
</protein>
<feature type="domain" description="Ionotropic glutamate receptor C-terminal" evidence="7">
    <location>
        <begin position="51"/>
        <end position="273"/>
    </location>
</feature>
<gene>
    <name evidence="8" type="ORF">GCM10010411_39370</name>
</gene>
<comment type="caution">
    <text evidence="8">The sequence shown here is derived from an EMBL/GenBank/DDBJ whole genome shotgun (WGS) entry which is preliminary data.</text>
</comment>
<organism evidence="8 9">
    <name type="scientific">Actinomadura fulvescens</name>
    <dbReference type="NCBI Taxonomy" id="46160"/>
    <lineage>
        <taxon>Bacteria</taxon>
        <taxon>Bacillati</taxon>
        <taxon>Actinomycetota</taxon>
        <taxon>Actinomycetes</taxon>
        <taxon>Streptosporangiales</taxon>
        <taxon>Thermomonosporaceae</taxon>
        <taxon>Actinomadura</taxon>
    </lineage>
</organism>
<dbReference type="InterPro" id="IPR001320">
    <property type="entry name" value="Iontro_rcpt_C"/>
</dbReference>
<dbReference type="PROSITE" id="PS51257">
    <property type="entry name" value="PROKAR_LIPOPROTEIN"/>
    <property type="match status" value="1"/>
</dbReference>
<evidence type="ECO:0000256" key="4">
    <source>
        <dbReference type="RuleBase" id="RU003744"/>
    </source>
</evidence>
<feature type="domain" description="Solute-binding protein family 3/N-terminal" evidence="6">
    <location>
        <begin position="51"/>
        <end position="274"/>
    </location>
</feature>
<comment type="subcellular location">
    <subcellularLocation>
        <location evidence="1">Cell envelope</location>
    </subcellularLocation>
</comment>
<feature type="signal peptide" evidence="5">
    <location>
        <begin position="1"/>
        <end position="28"/>
    </location>
</feature>
<evidence type="ECO:0000256" key="3">
    <source>
        <dbReference type="ARBA" id="ARBA00022729"/>
    </source>
</evidence>
<name>A0ABN3PY35_9ACTN</name>
<keyword evidence="3 5" id="KW-0732">Signal</keyword>
<reference evidence="8 9" key="1">
    <citation type="journal article" date="2019" name="Int. J. Syst. Evol. Microbiol.">
        <title>The Global Catalogue of Microorganisms (GCM) 10K type strain sequencing project: providing services to taxonomists for standard genome sequencing and annotation.</title>
        <authorList>
            <consortium name="The Broad Institute Genomics Platform"/>
            <consortium name="The Broad Institute Genome Sequencing Center for Infectious Disease"/>
            <person name="Wu L."/>
            <person name="Ma J."/>
        </authorList>
    </citation>
    <scope>NUCLEOTIDE SEQUENCE [LARGE SCALE GENOMIC DNA]</scope>
    <source>
        <strain evidence="8 9">JCM 6833</strain>
    </source>
</reference>
<dbReference type="Gene3D" id="3.40.190.10">
    <property type="entry name" value="Periplasmic binding protein-like II"/>
    <property type="match status" value="2"/>
</dbReference>
<dbReference type="Pfam" id="PF00497">
    <property type="entry name" value="SBP_bac_3"/>
    <property type="match status" value="1"/>
</dbReference>
<proteinExistence type="inferred from homology"/>
<evidence type="ECO:0000259" key="6">
    <source>
        <dbReference type="SMART" id="SM00062"/>
    </source>
</evidence>
<dbReference type="PANTHER" id="PTHR35936">
    <property type="entry name" value="MEMBRANE-BOUND LYTIC MUREIN TRANSGLYCOSYLASE F"/>
    <property type="match status" value="1"/>
</dbReference>
<dbReference type="RefSeq" id="WP_344542817.1">
    <property type="nucleotide sequence ID" value="NZ_BAAATD010000005.1"/>
</dbReference>
<dbReference type="SUPFAM" id="SSF53850">
    <property type="entry name" value="Periplasmic binding protein-like II"/>
    <property type="match status" value="1"/>
</dbReference>
<evidence type="ECO:0000256" key="2">
    <source>
        <dbReference type="ARBA" id="ARBA00010333"/>
    </source>
</evidence>
<evidence type="ECO:0000259" key="7">
    <source>
        <dbReference type="SMART" id="SM00079"/>
    </source>
</evidence>
<dbReference type="EMBL" id="BAAATD010000005">
    <property type="protein sequence ID" value="GAA2601735.1"/>
    <property type="molecule type" value="Genomic_DNA"/>
</dbReference>
<dbReference type="SMART" id="SM00062">
    <property type="entry name" value="PBPb"/>
    <property type="match status" value="1"/>
</dbReference>
<dbReference type="SMART" id="SM00079">
    <property type="entry name" value="PBPe"/>
    <property type="match status" value="1"/>
</dbReference>
<feature type="chain" id="PRO_5047041416" description="ABC transporter substrate-binding protein" evidence="5">
    <location>
        <begin position="29"/>
        <end position="283"/>
    </location>
</feature>
<sequence length="283" mass="29898">MITGSLRRGVVATAALALTGLLALSACGDDDGGGSKAQPKVPGVKLVKNGQLTVCTNIPYEPFQFNQGGKVVGFDVDLMDQVAKKLGVTQKIIDIDFDAIKSGTALNAGRCDVAAAGMTITPERKANLDFSIPYFDEVLGIMAKKGSGVKTLDDVKAKNLRLAVQKGTTSLDYAKGKGFDPKVGNNSGLQLQIMQSNQADVALQDLPVIDGWLRKGDIASKYELVGQVQTGAQYGFAVKKGGAPELLKTIDETLKASFTDGSWKASFVKWMKAEPASTPKQPS</sequence>
<evidence type="ECO:0000313" key="8">
    <source>
        <dbReference type="EMBL" id="GAA2601735.1"/>
    </source>
</evidence>
<accession>A0ABN3PY35</accession>
<evidence type="ECO:0000256" key="5">
    <source>
        <dbReference type="SAM" id="SignalP"/>
    </source>
</evidence>
<dbReference type="PANTHER" id="PTHR35936:SF17">
    <property type="entry name" value="ARGININE-BINDING EXTRACELLULAR PROTEIN ARTP"/>
    <property type="match status" value="1"/>
</dbReference>
<evidence type="ECO:0008006" key="10">
    <source>
        <dbReference type="Google" id="ProtNLM"/>
    </source>
</evidence>
<dbReference type="Proteomes" id="UP001501509">
    <property type="component" value="Unassembled WGS sequence"/>
</dbReference>
<dbReference type="PROSITE" id="PS01039">
    <property type="entry name" value="SBP_BACTERIAL_3"/>
    <property type="match status" value="1"/>
</dbReference>
<comment type="similarity">
    <text evidence="2 4">Belongs to the bacterial solute-binding protein 3 family.</text>
</comment>
<dbReference type="InterPro" id="IPR001638">
    <property type="entry name" value="Solute-binding_3/MltF_N"/>
</dbReference>